<dbReference type="RefSeq" id="WP_141737816.1">
    <property type="nucleotide sequence ID" value="NZ_VYWO01000003.1"/>
</dbReference>
<dbReference type="OrthoDB" id="5555296at2"/>
<protein>
    <submittedName>
        <fullName evidence="2">Glycine zipper family protein</fullName>
    </submittedName>
</protein>
<organism evidence="2 3">
    <name type="scientific">Aerococcus sanguinicola</name>
    <dbReference type="NCBI Taxonomy" id="119206"/>
    <lineage>
        <taxon>Bacteria</taxon>
        <taxon>Bacillati</taxon>
        <taxon>Bacillota</taxon>
        <taxon>Bacilli</taxon>
        <taxon>Lactobacillales</taxon>
        <taxon>Aerococcaceae</taxon>
        <taxon>Aerococcus</taxon>
    </lineage>
</organism>
<keyword evidence="1" id="KW-0812">Transmembrane</keyword>
<feature type="transmembrane region" description="Helical" evidence="1">
    <location>
        <begin position="30"/>
        <end position="47"/>
    </location>
</feature>
<gene>
    <name evidence="2" type="ORF">F6I03_05815</name>
</gene>
<evidence type="ECO:0000313" key="3">
    <source>
        <dbReference type="Proteomes" id="UP000327148"/>
    </source>
</evidence>
<accession>A0A5N1GQ29</accession>
<dbReference type="EMBL" id="VYWO01000003">
    <property type="protein sequence ID" value="KAA9300820.1"/>
    <property type="molecule type" value="Genomic_DNA"/>
</dbReference>
<keyword evidence="1" id="KW-1133">Transmembrane helix</keyword>
<dbReference type="AlphaFoldDB" id="A0A5N1GQ29"/>
<proteinExistence type="predicted"/>
<evidence type="ECO:0000313" key="2">
    <source>
        <dbReference type="EMBL" id="KAA9300820.1"/>
    </source>
</evidence>
<reference evidence="2 3" key="1">
    <citation type="submission" date="2019-09" db="EMBL/GenBank/DDBJ databases">
        <title>Draft genome sequence assemblies of isolates from the urinary tract.</title>
        <authorList>
            <person name="Mores C.R."/>
            <person name="Putonti C."/>
            <person name="Wolfe A.J."/>
        </authorList>
    </citation>
    <scope>NUCLEOTIDE SEQUENCE [LARGE SCALE GENOMIC DNA]</scope>
    <source>
        <strain evidence="2 3">UMB623</strain>
    </source>
</reference>
<evidence type="ECO:0000256" key="1">
    <source>
        <dbReference type="SAM" id="Phobius"/>
    </source>
</evidence>
<keyword evidence="1" id="KW-0472">Membrane</keyword>
<sequence length="52" mass="5517">MKDNFGLWLGLAFIVGVILGQTVDNMPLGIGLSLAIGTGIGMGFESYDKRDD</sequence>
<name>A0A5N1GQ29_9LACT</name>
<comment type="caution">
    <text evidence="2">The sequence shown here is derived from an EMBL/GenBank/DDBJ whole genome shotgun (WGS) entry which is preliminary data.</text>
</comment>
<dbReference type="Proteomes" id="UP000327148">
    <property type="component" value="Unassembled WGS sequence"/>
</dbReference>